<dbReference type="Proteomes" id="UP000587760">
    <property type="component" value="Unassembled WGS sequence"/>
</dbReference>
<keyword evidence="3" id="KW-1185">Reference proteome</keyword>
<evidence type="ECO:0000313" key="2">
    <source>
        <dbReference type="EMBL" id="MBB6480179.1"/>
    </source>
</evidence>
<accession>A0A841RB88</accession>
<dbReference type="EMBL" id="JACHGJ010000002">
    <property type="protein sequence ID" value="MBB6480179.1"/>
    <property type="molecule type" value="Genomic_DNA"/>
</dbReference>
<sequence length="191" mass="22266">MEIVSCGILKKEIQHLVRKNRWTFRERYLDSSLHIDFNKLENALDATLTKVEASPPLLVYGTCHPLMDEICRRYGAVRTEGQNCVEILLGKDIFQRELKRGAFFLLEDWARSWDRIIPATMGSKKSIQKEIFRDSHKYFLALRTPCSDDFKNEAEQISREMGLPLHWRDADLKNLENVLKKTMSSFGSMQP</sequence>
<evidence type="ECO:0000313" key="3">
    <source>
        <dbReference type="Proteomes" id="UP000587760"/>
    </source>
</evidence>
<organism evidence="2 3">
    <name type="scientific">Spirochaeta isovalerica</name>
    <dbReference type="NCBI Taxonomy" id="150"/>
    <lineage>
        <taxon>Bacteria</taxon>
        <taxon>Pseudomonadati</taxon>
        <taxon>Spirochaetota</taxon>
        <taxon>Spirochaetia</taxon>
        <taxon>Spirochaetales</taxon>
        <taxon>Spirochaetaceae</taxon>
        <taxon>Spirochaeta</taxon>
    </lineage>
</organism>
<proteinExistence type="predicted"/>
<dbReference type="RefSeq" id="WP_184746070.1">
    <property type="nucleotide sequence ID" value="NZ_JACHGJ010000002.1"/>
</dbReference>
<gene>
    <name evidence="2" type="ORF">HNR50_001837</name>
</gene>
<dbReference type="AlphaFoldDB" id="A0A841RB88"/>
<feature type="domain" description="DUF1638" evidence="1">
    <location>
        <begin position="29"/>
        <end position="179"/>
    </location>
</feature>
<name>A0A841RB88_9SPIO</name>
<reference evidence="2 3" key="1">
    <citation type="submission" date="2020-08" db="EMBL/GenBank/DDBJ databases">
        <title>Genomic Encyclopedia of Type Strains, Phase IV (KMG-IV): sequencing the most valuable type-strain genomes for metagenomic binning, comparative biology and taxonomic classification.</title>
        <authorList>
            <person name="Goeker M."/>
        </authorList>
    </citation>
    <scope>NUCLEOTIDE SEQUENCE [LARGE SCALE GENOMIC DNA]</scope>
    <source>
        <strain evidence="2 3">DSM 2461</strain>
    </source>
</reference>
<comment type="caution">
    <text evidence="2">The sequence shown here is derived from an EMBL/GenBank/DDBJ whole genome shotgun (WGS) entry which is preliminary data.</text>
</comment>
<protein>
    <recommendedName>
        <fullName evidence="1">DUF1638 domain-containing protein</fullName>
    </recommendedName>
</protein>
<evidence type="ECO:0000259" key="1">
    <source>
        <dbReference type="Pfam" id="PF07796"/>
    </source>
</evidence>
<dbReference type="Pfam" id="PF07796">
    <property type="entry name" value="DUF1638"/>
    <property type="match status" value="1"/>
</dbReference>
<dbReference type="InterPro" id="IPR012437">
    <property type="entry name" value="DUF1638"/>
</dbReference>